<dbReference type="Proteomes" id="UP000494206">
    <property type="component" value="Unassembled WGS sequence"/>
</dbReference>
<protein>
    <recommendedName>
        <fullName evidence="4">EGF-like domain-containing protein</fullName>
    </recommendedName>
</protein>
<dbReference type="InterPro" id="IPR000742">
    <property type="entry name" value="EGF"/>
</dbReference>
<evidence type="ECO:0000259" key="4">
    <source>
        <dbReference type="PROSITE" id="PS50026"/>
    </source>
</evidence>
<organism evidence="5 6">
    <name type="scientific">Caenorhabditis bovis</name>
    <dbReference type="NCBI Taxonomy" id="2654633"/>
    <lineage>
        <taxon>Eukaryota</taxon>
        <taxon>Metazoa</taxon>
        <taxon>Ecdysozoa</taxon>
        <taxon>Nematoda</taxon>
        <taxon>Chromadorea</taxon>
        <taxon>Rhabditida</taxon>
        <taxon>Rhabditina</taxon>
        <taxon>Rhabditomorpha</taxon>
        <taxon>Rhabditoidea</taxon>
        <taxon>Rhabditidae</taxon>
        <taxon>Peloderinae</taxon>
        <taxon>Caenorhabditis</taxon>
    </lineage>
</organism>
<dbReference type="EMBL" id="CADEPM010000005">
    <property type="protein sequence ID" value="CAB3406153.1"/>
    <property type="molecule type" value="Genomic_DNA"/>
</dbReference>
<keyword evidence="3" id="KW-0812">Transmembrane</keyword>
<evidence type="ECO:0000256" key="2">
    <source>
        <dbReference type="SAM" id="MobiDB-lite"/>
    </source>
</evidence>
<dbReference type="Pfam" id="PF23106">
    <property type="entry name" value="EGF_Teneurin"/>
    <property type="match status" value="1"/>
</dbReference>
<dbReference type="PROSITE" id="PS50026">
    <property type="entry name" value="EGF_3"/>
    <property type="match status" value="1"/>
</dbReference>
<keyword evidence="6" id="KW-1185">Reference proteome</keyword>
<dbReference type="Gene3D" id="2.10.25.10">
    <property type="entry name" value="Laminin"/>
    <property type="match status" value="1"/>
</dbReference>
<dbReference type="InterPro" id="IPR013783">
    <property type="entry name" value="Ig-like_fold"/>
</dbReference>
<reference evidence="5 6" key="1">
    <citation type="submission" date="2020-04" db="EMBL/GenBank/DDBJ databases">
        <authorList>
            <person name="Laetsch R D."/>
            <person name="Stevens L."/>
            <person name="Kumar S."/>
            <person name="Blaxter L. M."/>
        </authorList>
    </citation>
    <scope>NUCLEOTIDE SEQUENCE [LARGE SCALE GENOMIC DNA]</scope>
</reference>
<evidence type="ECO:0000256" key="1">
    <source>
        <dbReference type="PROSITE-ProRule" id="PRU00076"/>
    </source>
</evidence>
<sequence length="274" mass="31147">MRTKRVKRAQVDESTMYPTYELTLKPDEEARAITKTLENIEIGSKLMLKCSMIANEFDNLIFMAGSDEIGDEIDATSKQFLIESFDKKNAGMYECGATRKSDKKYHSRQMRVSTKRENKLNLPTCSAEEDDDFCGPHGACFQDDSRKICLCDDGYMGERCDKVLMAAYEVKLLKVVGGTTTSLNIVWFFLAIIFALLFVREKSNTRRLRKQYESPSNNNHKGNEVYRETTTRAEGEQGDEGRDGFARSSIKRMRLALHRARLNGTSDSKPLNPA</sequence>
<gene>
    <name evidence="5" type="ORF">CBOVIS_LOCUS8264</name>
</gene>
<evidence type="ECO:0000313" key="6">
    <source>
        <dbReference type="Proteomes" id="UP000494206"/>
    </source>
</evidence>
<keyword evidence="1" id="KW-1015">Disulfide bond</keyword>
<comment type="caution">
    <text evidence="1">Lacks conserved residue(s) required for the propagation of feature annotation.</text>
</comment>
<evidence type="ECO:0000313" key="5">
    <source>
        <dbReference type="EMBL" id="CAB3406153.1"/>
    </source>
</evidence>
<dbReference type="PROSITE" id="PS00022">
    <property type="entry name" value="EGF_1"/>
    <property type="match status" value="1"/>
</dbReference>
<name>A0A8S1F003_9PELO</name>
<comment type="caution">
    <text evidence="5">The sequence shown here is derived from an EMBL/GenBank/DDBJ whole genome shotgun (WGS) entry which is preliminary data.</text>
</comment>
<dbReference type="SUPFAM" id="SSF57196">
    <property type="entry name" value="EGF/Laminin"/>
    <property type="match status" value="1"/>
</dbReference>
<dbReference type="OrthoDB" id="19903at2759"/>
<keyword evidence="3" id="KW-1133">Transmembrane helix</keyword>
<dbReference type="PROSITE" id="PS01186">
    <property type="entry name" value="EGF_2"/>
    <property type="match status" value="1"/>
</dbReference>
<keyword evidence="1" id="KW-0245">EGF-like domain</keyword>
<feature type="domain" description="EGF-like" evidence="4">
    <location>
        <begin position="121"/>
        <end position="161"/>
    </location>
</feature>
<dbReference type="AlphaFoldDB" id="A0A8S1F003"/>
<evidence type="ECO:0000256" key="3">
    <source>
        <dbReference type="SAM" id="Phobius"/>
    </source>
</evidence>
<feature type="region of interest" description="Disordered" evidence="2">
    <location>
        <begin position="209"/>
        <end position="247"/>
    </location>
</feature>
<dbReference type="Gene3D" id="2.60.40.10">
    <property type="entry name" value="Immunoglobulins"/>
    <property type="match status" value="1"/>
</dbReference>
<feature type="disulfide bond" evidence="1">
    <location>
        <begin position="151"/>
        <end position="160"/>
    </location>
</feature>
<proteinExistence type="predicted"/>
<accession>A0A8S1F003</accession>
<keyword evidence="3" id="KW-0472">Membrane</keyword>
<feature type="transmembrane region" description="Helical" evidence="3">
    <location>
        <begin position="181"/>
        <end position="199"/>
    </location>
</feature>
<feature type="compositionally biased region" description="Basic and acidic residues" evidence="2">
    <location>
        <begin position="221"/>
        <end position="245"/>
    </location>
</feature>